<evidence type="ECO:0000313" key="3">
    <source>
        <dbReference type="Proteomes" id="UP001152467"/>
    </source>
</evidence>
<comment type="caution">
    <text evidence="1">The sequence shown here is derived from an EMBL/GenBank/DDBJ whole genome shotgun (WGS) entry which is preliminary data.</text>
</comment>
<dbReference type="EMBL" id="CAMAPD010000024">
    <property type="protein sequence ID" value="CAH9067017.1"/>
    <property type="molecule type" value="Genomic_DNA"/>
</dbReference>
<evidence type="ECO:0000313" key="4">
    <source>
        <dbReference type="Proteomes" id="UP001152485"/>
    </source>
</evidence>
<dbReference type="Proteomes" id="UP001152485">
    <property type="component" value="Unassembled WGS sequence"/>
</dbReference>
<organism evidence="1 3">
    <name type="scientific">Pseudoalteromonas holothuriae</name>
    <dbReference type="NCBI Taxonomy" id="2963714"/>
    <lineage>
        <taxon>Bacteria</taxon>
        <taxon>Pseudomonadati</taxon>
        <taxon>Pseudomonadota</taxon>
        <taxon>Gammaproteobacteria</taxon>
        <taxon>Alteromonadales</taxon>
        <taxon>Pseudoalteromonadaceae</taxon>
        <taxon>Pseudoalteromonas</taxon>
    </lineage>
</organism>
<gene>
    <name evidence="1" type="ORF">PSECIP111854_03661</name>
    <name evidence="2" type="ORF">PSECIP111951_03689</name>
</gene>
<evidence type="ECO:0000313" key="2">
    <source>
        <dbReference type="EMBL" id="CAH9067017.1"/>
    </source>
</evidence>
<dbReference type="EMBL" id="CAMAPC010000021">
    <property type="protein sequence ID" value="CAH9065349.1"/>
    <property type="molecule type" value="Genomic_DNA"/>
</dbReference>
<dbReference type="Proteomes" id="UP001152467">
    <property type="component" value="Unassembled WGS sequence"/>
</dbReference>
<proteinExistence type="predicted"/>
<name>A0A9W4VV96_9GAMM</name>
<protein>
    <submittedName>
        <fullName evidence="1">Uncharacterized protein</fullName>
    </submittedName>
</protein>
<dbReference type="RefSeq" id="WP_261594999.1">
    <property type="nucleotide sequence ID" value="NZ_CAMAPC010000021.1"/>
</dbReference>
<keyword evidence="3" id="KW-1185">Reference proteome</keyword>
<accession>A0A9W4VV96</accession>
<reference evidence="1 4" key="1">
    <citation type="submission" date="2022-07" db="EMBL/GenBank/DDBJ databases">
        <authorList>
            <person name="Criscuolo A."/>
        </authorList>
    </citation>
    <scope>NUCLEOTIDE SEQUENCE</scope>
    <source>
        <strain evidence="4">CIP 111951</strain>
        <strain evidence="1">CIP111854</strain>
        <strain evidence="2">CIP111951</strain>
    </source>
</reference>
<sequence>MTQQLRLISIILCGLLLNGCQTTWTPQQSTLATSHAETLNSLIANKQCDASYQCKVLALGERPACEGPSQYVIYSTKHSDKQALDDIATKITTQERLNNKKPSAQKMCKPVIPVTPLCIKQQCQTYRP</sequence>
<dbReference type="AlphaFoldDB" id="A0A9W4VV96"/>
<evidence type="ECO:0000313" key="1">
    <source>
        <dbReference type="EMBL" id="CAH9065349.1"/>
    </source>
</evidence>